<gene>
    <name evidence="2" type="ORF">ACFYTH_31150</name>
</gene>
<dbReference type="InterPro" id="IPR050228">
    <property type="entry name" value="Carboxylesterase_BioH"/>
</dbReference>
<proteinExistence type="predicted"/>
<sequence>MSCFLLLHGGGHGGWCWRDVARILRADGHDVWTPTLTGYGERSHLQDRAIDFKTLVNDVVNVIEFEGLDHVHIVAHSQAGVIAPRVAEVLPERITQIIWLAGVVLSDGQKLADVVPRPSEFHSVTDQTDGNRIVDVAAWIAEVMPDANPQQRHWVAQNYRHSPPAARIEPGRLARFLQLGLPTAYIAATRDACIPLSLAHRFAQLLPGATTLEVDAGHELMITHPHETAAAVLAAHKNS</sequence>
<feature type="domain" description="AB hydrolase-1" evidence="1">
    <location>
        <begin position="4"/>
        <end position="231"/>
    </location>
</feature>
<dbReference type="GO" id="GO:0016787">
    <property type="term" value="F:hydrolase activity"/>
    <property type="evidence" value="ECO:0007669"/>
    <property type="project" value="UniProtKB-KW"/>
</dbReference>
<keyword evidence="3" id="KW-1185">Reference proteome</keyword>
<dbReference type="RefSeq" id="WP_387255172.1">
    <property type="nucleotide sequence ID" value="NZ_JBIALX010000019.1"/>
</dbReference>
<dbReference type="PANTHER" id="PTHR43194:SF5">
    <property type="entry name" value="PIMELOYL-[ACYL-CARRIER PROTEIN] METHYL ESTER ESTERASE"/>
    <property type="match status" value="1"/>
</dbReference>
<dbReference type="InterPro" id="IPR000073">
    <property type="entry name" value="AB_hydrolase_1"/>
</dbReference>
<organism evidence="2 3">
    <name type="scientific">Nocardia africana</name>
    <dbReference type="NCBI Taxonomy" id="134964"/>
    <lineage>
        <taxon>Bacteria</taxon>
        <taxon>Bacillati</taxon>
        <taxon>Actinomycetota</taxon>
        <taxon>Actinomycetes</taxon>
        <taxon>Mycobacteriales</taxon>
        <taxon>Nocardiaceae</taxon>
        <taxon>Nocardia</taxon>
    </lineage>
</organism>
<keyword evidence="2" id="KW-0378">Hydrolase</keyword>
<dbReference type="InterPro" id="IPR029058">
    <property type="entry name" value="AB_hydrolase_fold"/>
</dbReference>
<reference evidence="2 3" key="1">
    <citation type="submission" date="2024-10" db="EMBL/GenBank/DDBJ databases">
        <title>The Natural Products Discovery Center: Release of the First 8490 Sequenced Strains for Exploring Actinobacteria Biosynthetic Diversity.</title>
        <authorList>
            <person name="Kalkreuter E."/>
            <person name="Kautsar S.A."/>
            <person name="Yang D."/>
            <person name="Bader C.D."/>
            <person name="Teijaro C.N."/>
            <person name="Fluegel L."/>
            <person name="Davis C.M."/>
            <person name="Simpson J.R."/>
            <person name="Lauterbach L."/>
            <person name="Steele A.D."/>
            <person name="Gui C."/>
            <person name="Meng S."/>
            <person name="Li G."/>
            <person name="Viehrig K."/>
            <person name="Ye F."/>
            <person name="Su P."/>
            <person name="Kiefer A.F."/>
            <person name="Nichols A."/>
            <person name="Cepeda A.J."/>
            <person name="Yan W."/>
            <person name="Fan B."/>
            <person name="Jiang Y."/>
            <person name="Adhikari A."/>
            <person name="Zheng C.-J."/>
            <person name="Schuster L."/>
            <person name="Cowan T.M."/>
            <person name="Smanski M.J."/>
            <person name="Chevrette M.G."/>
            <person name="De Carvalho L.P.S."/>
            <person name="Shen B."/>
        </authorList>
    </citation>
    <scope>NUCLEOTIDE SEQUENCE [LARGE SCALE GENOMIC DNA]</scope>
    <source>
        <strain evidence="2 3">NPDC004550</strain>
    </source>
</reference>
<dbReference type="Pfam" id="PF12697">
    <property type="entry name" value="Abhydrolase_6"/>
    <property type="match status" value="1"/>
</dbReference>
<dbReference type="SUPFAM" id="SSF53474">
    <property type="entry name" value="alpha/beta-Hydrolases"/>
    <property type="match status" value="1"/>
</dbReference>
<comment type="caution">
    <text evidence="2">The sequence shown here is derived from an EMBL/GenBank/DDBJ whole genome shotgun (WGS) entry which is preliminary data.</text>
</comment>
<name>A0ABW6NRR8_9NOCA</name>
<accession>A0ABW6NRR8</accession>
<dbReference type="Gene3D" id="3.40.50.1820">
    <property type="entry name" value="alpha/beta hydrolase"/>
    <property type="match status" value="1"/>
</dbReference>
<dbReference type="PANTHER" id="PTHR43194">
    <property type="entry name" value="HYDROLASE ALPHA/BETA FOLD FAMILY"/>
    <property type="match status" value="1"/>
</dbReference>
<evidence type="ECO:0000313" key="3">
    <source>
        <dbReference type="Proteomes" id="UP001601521"/>
    </source>
</evidence>
<dbReference type="EMBL" id="JBIALX010000019">
    <property type="protein sequence ID" value="MFF0457839.1"/>
    <property type="molecule type" value="Genomic_DNA"/>
</dbReference>
<evidence type="ECO:0000259" key="1">
    <source>
        <dbReference type="Pfam" id="PF12697"/>
    </source>
</evidence>
<evidence type="ECO:0000313" key="2">
    <source>
        <dbReference type="EMBL" id="MFF0457839.1"/>
    </source>
</evidence>
<dbReference type="Proteomes" id="UP001601521">
    <property type="component" value="Unassembled WGS sequence"/>
</dbReference>
<protein>
    <submittedName>
        <fullName evidence="2">Alpha/beta fold hydrolase</fullName>
    </submittedName>
</protein>